<reference evidence="2 3" key="1">
    <citation type="journal article" date="2008" name="Nature">
        <title>The genome of Laccaria bicolor provides insights into mycorrhizal symbiosis.</title>
        <authorList>
            <person name="Martin F."/>
            <person name="Aerts A."/>
            <person name="Ahren D."/>
            <person name="Brun A."/>
            <person name="Danchin E.G.J."/>
            <person name="Duchaussoy F."/>
            <person name="Gibon J."/>
            <person name="Kohler A."/>
            <person name="Lindquist E."/>
            <person name="Pereda V."/>
            <person name="Salamov A."/>
            <person name="Shapiro H.J."/>
            <person name="Wuyts J."/>
            <person name="Blaudez D."/>
            <person name="Buee M."/>
            <person name="Brokstein P."/>
            <person name="Canbaeck B."/>
            <person name="Cohen D."/>
            <person name="Courty P.E."/>
            <person name="Coutinho P.M."/>
            <person name="Delaruelle C."/>
            <person name="Detter J.C."/>
            <person name="Deveau A."/>
            <person name="DiFazio S."/>
            <person name="Duplessis S."/>
            <person name="Fraissinet-Tachet L."/>
            <person name="Lucic E."/>
            <person name="Frey-Klett P."/>
            <person name="Fourrey C."/>
            <person name="Feussner I."/>
            <person name="Gay G."/>
            <person name="Grimwood J."/>
            <person name="Hoegger P.J."/>
            <person name="Jain P."/>
            <person name="Kilaru S."/>
            <person name="Labbe J."/>
            <person name="Lin Y.C."/>
            <person name="Legue V."/>
            <person name="Le Tacon F."/>
            <person name="Marmeisse R."/>
            <person name="Melayah D."/>
            <person name="Montanini B."/>
            <person name="Muratet M."/>
            <person name="Nehls U."/>
            <person name="Niculita-Hirzel H."/>
            <person name="Oudot-Le Secq M.P."/>
            <person name="Peter M."/>
            <person name="Quesneville H."/>
            <person name="Rajashekar B."/>
            <person name="Reich M."/>
            <person name="Rouhier N."/>
            <person name="Schmutz J."/>
            <person name="Yin T."/>
            <person name="Chalot M."/>
            <person name="Henrissat B."/>
            <person name="Kuees U."/>
            <person name="Lucas S."/>
            <person name="Van de Peer Y."/>
            <person name="Podila G.K."/>
            <person name="Polle A."/>
            <person name="Pukkila P.J."/>
            <person name="Richardson P.M."/>
            <person name="Rouze P."/>
            <person name="Sanders I.R."/>
            <person name="Stajich J.E."/>
            <person name="Tunlid A."/>
            <person name="Tuskan G."/>
            <person name="Grigoriev I.V."/>
        </authorList>
    </citation>
    <scope>NUCLEOTIDE SEQUENCE [LARGE SCALE GENOMIC DNA]</scope>
    <source>
        <strain evidence="3">S238N-H82 / ATCC MYA-4686</strain>
    </source>
</reference>
<evidence type="ECO:0000313" key="3">
    <source>
        <dbReference type="Proteomes" id="UP000001194"/>
    </source>
</evidence>
<dbReference type="AlphaFoldDB" id="B0DLS2"/>
<organism evidence="3">
    <name type="scientific">Laccaria bicolor (strain S238N-H82 / ATCC MYA-4686)</name>
    <name type="common">Bicoloured deceiver</name>
    <name type="synonym">Laccaria laccata var. bicolor</name>
    <dbReference type="NCBI Taxonomy" id="486041"/>
    <lineage>
        <taxon>Eukaryota</taxon>
        <taxon>Fungi</taxon>
        <taxon>Dikarya</taxon>
        <taxon>Basidiomycota</taxon>
        <taxon>Agaricomycotina</taxon>
        <taxon>Agaricomycetes</taxon>
        <taxon>Agaricomycetidae</taxon>
        <taxon>Agaricales</taxon>
        <taxon>Agaricineae</taxon>
        <taxon>Hydnangiaceae</taxon>
        <taxon>Laccaria</taxon>
    </lineage>
</organism>
<dbReference type="InterPro" id="IPR006064">
    <property type="entry name" value="Glycosidase"/>
</dbReference>
<keyword evidence="3" id="KW-1185">Reference proteome</keyword>
<dbReference type="GeneID" id="6080482"/>
<dbReference type="Pfam" id="PF02027">
    <property type="entry name" value="RolB_RolC"/>
    <property type="match status" value="1"/>
</dbReference>
<evidence type="ECO:0000313" key="2">
    <source>
        <dbReference type="EMBL" id="EDR04443.1"/>
    </source>
</evidence>
<evidence type="ECO:0000259" key="1">
    <source>
        <dbReference type="Pfam" id="PF02027"/>
    </source>
</evidence>
<dbReference type="OrthoDB" id="3101604at2759"/>
<dbReference type="RefSeq" id="XP_001884962.1">
    <property type="nucleotide sequence ID" value="XM_001884927.1"/>
</dbReference>
<feature type="domain" description="Cytokinin glycosidase" evidence="1">
    <location>
        <begin position="9"/>
        <end position="239"/>
    </location>
</feature>
<gene>
    <name evidence="2" type="ORF">LACBIDRAFT_330579</name>
</gene>
<dbReference type="KEGG" id="lbc:LACBIDRAFT_330579"/>
<proteinExistence type="predicted"/>
<dbReference type="EMBL" id="DS547118">
    <property type="protein sequence ID" value="EDR04443.1"/>
    <property type="molecule type" value="Genomic_DNA"/>
</dbReference>
<dbReference type="Proteomes" id="UP000001194">
    <property type="component" value="Unassembled WGS sequence"/>
</dbReference>
<protein>
    <submittedName>
        <fullName evidence="2">Predicted protein</fullName>
    </submittedName>
</protein>
<accession>B0DLS2</accession>
<name>B0DLS2_LACBS</name>
<dbReference type="HOGENOM" id="CLU_980280_0_0_1"/>
<sequence>MPNINYLLPQAFTPSDCSGITNPTELEAMLKYALSRYKLHIERTYKSQVAWAALLLPPFLNEPADAPTLTMAQRIIEKRELMPHYQPFGEKHYEPGQPQDDIHEIRDTILIDAQPLFTYSCADRVEQQVTHHGLDISGGAECIYQHQQSSFPVGAYGITIPPYNQDISQAAMRSFMQTPIQTNHWIMFIPTTGFSLKSQLIFSHPNSGFKEVFNHYGLATPHLSPGTYLPYDIVAIGDTLIPEEIPGTHITSSSTSESCVFVTENTGSTSHST</sequence>
<dbReference type="InParanoid" id="B0DLS2"/>